<comment type="similarity">
    <text evidence="1">Belongs to the BlaI transcriptional regulatory family.</text>
</comment>
<keyword evidence="6" id="KW-1185">Reference proteome</keyword>
<evidence type="ECO:0000313" key="5">
    <source>
        <dbReference type="EMBL" id="MBB5030905.1"/>
    </source>
</evidence>
<keyword evidence="4" id="KW-0804">Transcription</keyword>
<evidence type="ECO:0000256" key="3">
    <source>
        <dbReference type="ARBA" id="ARBA00023125"/>
    </source>
</evidence>
<dbReference type="InterPro" id="IPR005650">
    <property type="entry name" value="BlaI_family"/>
</dbReference>
<dbReference type="InterPro" id="IPR036388">
    <property type="entry name" value="WH-like_DNA-bd_sf"/>
</dbReference>
<name>A0A7W8DIG3_9BACT</name>
<dbReference type="AlphaFoldDB" id="A0A7W8DIG3"/>
<evidence type="ECO:0000313" key="6">
    <source>
        <dbReference type="Proteomes" id="UP000590740"/>
    </source>
</evidence>
<evidence type="ECO:0000256" key="4">
    <source>
        <dbReference type="ARBA" id="ARBA00023163"/>
    </source>
</evidence>
<dbReference type="GO" id="GO:0003677">
    <property type="term" value="F:DNA binding"/>
    <property type="evidence" value="ECO:0007669"/>
    <property type="project" value="UniProtKB-KW"/>
</dbReference>
<reference evidence="5 6" key="1">
    <citation type="submission" date="2020-08" db="EMBL/GenBank/DDBJ databases">
        <title>Genomic Encyclopedia of Type Strains, Phase IV (KMG-IV): sequencing the most valuable type-strain genomes for metagenomic binning, comparative biology and taxonomic classification.</title>
        <authorList>
            <person name="Goeker M."/>
        </authorList>
    </citation>
    <scope>NUCLEOTIDE SEQUENCE [LARGE SCALE GENOMIC DNA]</scope>
    <source>
        <strain evidence="5 6">DSM 12252</strain>
    </source>
</reference>
<protein>
    <submittedName>
        <fullName evidence="5">Putative transcriptional regulator</fullName>
    </submittedName>
</protein>
<dbReference type="RefSeq" id="WP_184337856.1">
    <property type="nucleotide sequence ID" value="NZ_JACHIG010000001.1"/>
</dbReference>
<dbReference type="Proteomes" id="UP000590740">
    <property type="component" value="Unassembled WGS sequence"/>
</dbReference>
<keyword evidence="2" id="KW-0805">Transcription regulation</keyword>
<organism evidence="5 6">
    <name type="scientific">Prosthecobacter vanneervenii</name>
    <dbReference type="NCBI Taxonomy" id="48466"/>
    <lineage>
        <taxon>Bacteria</taxon>
        <taxon>Pseudomonadati</taxon>
        <taxon>Verrucomicrobiota</taxon>
        <taxon>Verrucomicrobiia</taxon>
        <taxon>Verrucomicrobiales</taxon>
        <taxon>Verrucomicrobiaceae</taxon>
        <taxon>Prosthecobacter</taxon>
    </lineage>
</organism>
<dbReference type="Pfam" id="PF03965">
    <property type="entry name" value="Penicillinase_R"/>
    <property type="match status" value="1"/>
</dbReference>
<proteinExistence type="inferred from homology"/>
<gene>
    <name evidence="5" type="ORF">HNQ65_000459</name>
</gene>
<dbReference type="InterPro" id="IPR036390">
    <property type="entry name" value="WH_DNA-bd_sf"/>
</dbReference>
<dbReference type="PIRSF" id="PIRSF019455">
    <property type="entry name" value="CopR_AtkY"/>
    <property type="match status" value="1"/>
</dbReference>
<dbReference type="GO" id="GO:0045892">
    <property type="term" value="P:negative regulation of DNA-templated transcription"/>
    <property type="evidence" value="ECO:0007669"/>
    <property type="project" value="InterPro"/>
</dbReference>
<dbReference type="Gene3D" id="1.10.10.10">
    <property type="entry name" value="Winged helix-like DNA-binding domain superfamily/Winged helix DNA-binding domain"/>
    <property type="match status" value="1"/>
</dbReference>
<accession>A0A7W8DIG3</accession>
<evidence type="ECO:0000256" key="2">
    <source>
        <dbReference type="ARBA" id="ARBA00023015"/>
    </source>
</evidence>
<sequence>MKKIAQLSRREREVMDLVFAQGEATLSQILEGMEKAPTRAALRSILTILEGKGQLKHRQEGREFIYQPVHSREEVGQSTLSRVIGTFFGGSLTQALAAYLNAPGTKLSEEEVMEMRRLLDGMKSGQRTKGA</sequence>
<dbReference type="EMBL" id="JACHIG010000001">
    <property type="protein sequence ID" value="MBB5030905.1"/>
    <property type="molecule type" value="Genomic_DNA"/>
</dbReference>
<keyword evidence="3" id="KW-0238">DNA-binding</keyword>
<comment type="caution">
    <text evidence="5">The sequence shown here is derived from an EMBL/GenBank/DDBJ whole genome shotgun (WGS) entry which is preliminary data.</text>
</comment>
<dbReference type="SUPFAM" id="SSF46785">
    <property type="entry name" value="Winged helix' DNA-binding domain"/>
    <property type="match status" value="1"/>
</dbReference>
<evidence type="ECO:0000256" key="1">
    <source>
        <dbReference type="ARBA" id="ARBA00011046"/>
    </source>
</evidence>